<reference evidence="5 6" key="1">
    <citation type="submission" date="2019-07" db="EMBL/GenBank/DDBJ databases">
        <title>Whole genome shotgun sequence of Pseudonocardia sulfidoxydans NBRC 16205.</title>
        <authorList>
            <person name="Hosoyama A."/>
            <person name="Uohara A."/>
            <person name="Ohji S."/>
            <person name="Ichikawa N."/>
        </authorList>
    </citation>
    <scope>NUCLEOTIDE SEQUENCE [LARGE SCALE GENOMIC DNA]</scope>
    <source>
        <strain evidence="5 6">NBRC 16205</strain>
    </source>
</reference>
<dbReference type="GO" id="GO:0071949">
    <property type="term" value="F:FAD binding"/>
    <property type="evidence" value="ECO:0007669"/>
    <property type="project" value="InterPro"/>
</dbReference>
<dbReference type="PANTHER" id="PTHR42659:SF2">
    <property type="entry name" value="XANTHINE DEHYDROGENASE SUBUNIT C-RELATED"/>
    <property type="match status" value="1"/>
</dbReference>
<evidence type="ECO:0000256" key="3">
    <source>
        <dbReference type="ARBA" id="ARBA00023002"/>
    </source>
</evidence>
<dbReference type="InterPro" id="IPR002346">
    <property type="entry name" value="Mopterin_DH_FAD-bd"/>
</dbReference>
<evidence type="ECO:0000259" key="4">
    <source>
        <dbReference type="PROSITE" id="PS51387"/>
    </source>
</evidence>
<dbReference type="InterPro" id="IPR016166">
    <property type="entry name" value="FAD-bd_PCMH"/>
</dbReference>
<evidence type="ECO:0000313" key="6">
    <source>
        <dbReference type="Proteomes" id="UP000321685"/>
    </source>
</evidence>
<dbReference type="RefSeq" id="WP_147107204.1">
    <property type="nucleotide sequence ID" value="NZ_BJVJ01000022.1"/>
</dbReference>
<dbReference type="SUPFAM" id="SSF55447">
    <property type="entry name" value="CO dehydrogenase flavoprotein C-terminal domain-like"/>
    <property type="match status" value="1"/>
</dbReference>
<dbReference type="Proteomes" id="UP000321685">
    <property type="component" value="Unassembled WGS sequence"/>
</dbReference>
<keyword evidence="6" id="KW-1185">Reference proteome</keyword>
<keyword evidence="2" id="KW-0274">FAD</keyword>
<protein>
    <submittedName>
        <fullName evidence="5">Molybdopterin dehydrogenase</fullName>
    </submittedName>
</protein>
<dbReference type="SMART" id="SM01092">
    <property type="entry name" value="CO_deh_flav_C"/>
    <property type="match status" value="1"/>
</dbReference>
<comment type="caution">
    <text evidence="5">The sequence shown here is derived from an EMBL/GenBank/DDBJ whole genome shotgun (WGS) entry which is preliminary data.</text>
</comment>
<evidence type="ECO:0000256" key="1">
    <source>
        <dbReference type="ARBA" id="ARBA00022630"/>
    </source>
</evidence>
<dbReference type="OrthoDB" id="9793944at2"/>
<dbReference type="Gene3D" id="3.30.43.10">
    <property type="entry name" value="Uridine Diphospho-n-acetylenolpyruvylglucosamine Reductase, domain 2"/>
    <property type="match status" value="1"/>
</dbReference>
<accession>A0A511DFV5</accession>
<dbReference type="InterPro" id="IPR036683">
    <property type="entry name" value="CO_DH_flav_C_dom_sf"/>
</dbReference>
<dbReference type="PANTHER" id="PTHR42659">
    <property type="entry name" value="XANTHINE DEHYDROGENASE SUBUNIT C-RELATED"/>
    <property type="match status" value="1"/>
</dbReference>
<dbReference type="Gene3D" id="3.30.390.50">
    <property type="entry name" value="CO dehydrogenase flavoprotein, C-terminal domain"/>
    <property type="match status" value="1"/>
</dbReference>
<dbReference type="InterPro" id="IPR051312">
    <property type="entry name" value="Diverse_Substr_Oxidored"/>
</dbReference>
<evidence type="ECO:0000313" key="5">
    <source>
        <dbReference type="EMBL" id="GEL23671.1"/>
    </source>
</evidence>
<name>A0A511DFV5_9PSEU</name>
<dbReference type="InterPro" id="IPR005107">
    <property type="entry name" value="CO_DH_flav_C"/>
</dbReference>
<gene>
    <name evidence="5" type="ORF">PSU4_26250</name>
</gene>
<proteinExistence type="predicted"/>
<dbReference type="InterPro" id="IPR016169">
    <property type="entry name" value="FAD-bd_PCMH_sub2"/>
</dbReference>
<dbReference type="Pfam" id="PF03450">
    <property type="entry name" value="CO_deh_flav_C"/>
    <property type="match status" value="1"/>
</dbReference>
<organism evidence="5 6">
    <name type="scientific">Pseudonocardia sulfidoxydans NBRC 16205</name>
    <dbReference type="NCBI Taxonomy" id="1223511"/>
    <lineage>
        <taxon>Bacteria</taxon>
        <taxon>Bacillati</taxon>
        <taxon>Actinomycetota</taxon>
        <taxon>Actinomycetes</taxon>
        <taxon>Pseudonocardiales</taxon>
        <taxon>Pseudonocardiaceae</taxon>
        <taxon>Pseudonocardia</taxon>
    </lineage>
</organism>
<dbReference type="Pfam" id="PF00941">
    <property type="entry name" value="FAD_binding_5"/>
    <property type="match status" value="1"/>
</dbReference>
<sequence length="290" mass="31174">MKPPCYEYVAPDTLAGALRVRAECEDSVVLAGGQSLVPTLNFRLANPDTVIDLRRVAELATVDTRDGMIRVGAMTRQRTLERNEAAFARNPLIRETMEYIAHPVIRSRGTIGGSVAHADPASELPCLLVLLDGELTARSSRGERTIPAADFFEFVFTTALEPEELLVEVAFPVLEPGEGWAFREFARRHGDFAVAGAGATLLLDDAGRIARARLAACGVATTPVRLRAAEEALRGAEPGTEAFRAAGELARDAVTTVDDTAASADYRRHLLSGLVNDVLTRAAARARGPR</sequence>
<dbReference type="EMBL" id="BJVJ01000022">
    <property type="protein sequence ID" value="GEL23671.1"/>
    <property type="molecule type" value="Genomic_DNA"/>
</dbReference>
<dbReference type="PROSITE" id="PS51387">
    <property type="entry name" value="FAD_PCMH"/>
    <property type="match status" value="1"/>
</dbReference>
<keyword evidence="3" id="KW-0560">Oxidoreductase</keyword>
<dbReference type="AlphaFoldDB" id="A0A511DFV5"/>
<feature type="domain" description="FAD-binding PCMH-type" evidence="4">
    <location>
        <begin position="1"/>
        <end position="176"/>
    </location>
</feature>
<dbReference type="InterPro" id="IPR036318">
    <property type="entry name" value="FAD-bd_PCMH-like_sf"/>
</dbReference>
<evidence type="ECO:0000256" key="2">
    <source>
        <dbReference type="ARBA" id="ARBA00022827"/>
    </source>
</evidence>
<dbReference type="Gene3D" id="3.30.465.10">
    <property type="match status" value="1"/>
</dbReference>
<dbReference type="SUPFAM" id="SSF56176">
    <property type="entry name" value="FAD-binding/transporter-associated domain-like"/>
    <property type="match status" value="1"/>
</dbReference>
<keyword evidence="1" id="KW-0285">Flavoprotein</keyword>
<dbReference type="GO" id="GO:0016491">
    <property type="term" value="F:oxidoreductase activity"/>
    <property type="evidence" value="ECO:0007669"/>
    <property type="project" value="UniProtKB-KW"/>
</dbReference>
<dbReference type="InterPro" id="IPR016167">
    <property type="entry name" value="FAD-bd_PCMH_sub1"/>
</dbReference>